<dbReference type="EMBL" id="CP045119">
    <property type="protein sequence ID" value="QIN81849.1"/>
    <property type="molecule type" value="Genomic_DNA"/>
</dbReference>
<proteinExistence type="predicted"/>
<dbReference type="AlphaFoldDB" id="A0A6G8Q5Z3"/>
<name>A0A6G8Q5Z3_9ACTN</name>
<dbReference type="Proteomes" id="UP000501452">
    <property type="component" value="Chromosome"/>
</dbReference>
<dbReference type="KEGG" id="rub:GBA63_03740"/>
<gene>
    <name evidence="2" type="ORF">GBA63_03740</name>
</gene>
<evidence type="ECO:0000313" key="2">
    <source>
        <dbReference type="EMBL" id="QIN81849.1"/>
    </source>
</evidence>
<dbReference type="InterPro" id="IPR022104">
    <property type="entry name" value="DUF3644"/>
</dbReference>
<evidence type="ECO:0000259" key="1">
    <source>
        <dbReference type="Pfam" id="PF12358"/>
    </source>
</evidence>
<reference evidence="2 3" key="1">
    <citation type="submission" date="2019-10" db="EMBL/GenBank/DDBJ databases">
        <title>Rubrobacter sp nov SCSIO 52090 isolated from a deep-sea sediment in the South China Sea.</title>
        <authorList>
            <person name="Chen R.W."/>
        </authorList>
    </citation>
    <scope>NUCLEOTIDE SEQUENCE [LARGE SCALE GENOMIC DNA]</scope>
    <source>
        <strain evidence="2 3">SCSIO 52909</strain>
    </source>
</reference>
<evidence type="ECO:0000313" key="3">
    <source>
        <dbReference type="Proteomes" id="UP000501452"/>
    </source>
</evidence>
<organism evidence="2 3">
    <name type="scientific">Rubrobacter tropicus</name>
    <dbReference type="NCBI Taxonomy" id="2653851"/>
    <lineage>
        <taxon>Bacteria</taxon>
        <taxon>Bacillati</taxon>
        <taxon>Actinomycetota</taxon>
        <taxon>Rubrobacteria</taxon>
        <taxon>Rubrobacterales</taxon>
        <taxon>Rubrobacteraceae</taxon>
        <taxon>Rubrobacter</taxon>
    </lineage>
</organism>
<protein>
    <submittedName>
        <fullName evidence="2">DUF3644 domain-containing protein</fullName>
    </submittedName>
</protein>
<dbReference type="Pfam" id="PF12358">
    <property type="entry name" value="DUF3644"/>
    <property type="match status" value="1"/>
</dbReference>
<sequence>MRLRKGKTKTTLQSAIDAALLAVEIYNKPRTTFRSEAYIAMMVIAWTRLFHAHFNVTIGDRYYYKDKNGARYQKIDGEKKAWELATCMSEYGSLSEPVTKNLQFFIKLRNKIEHRHIDKREVDTLIFGECQALLYNFETTLIQLFGKEYALNEALVYSLQLSHLRTSEQEAASKAALSKDLKNIVNYVNQYRSTLSDEIFQSQEYSIRLLQIPKISNTNRSDLAVEFVRWDKLSEGDREAFEKITAIIKDKSLRLEGINVGKLKPSEVVGRVKNALPATSFTMHTHTCLHQLLGIRPAPDADDPFDTNTAYCHYDEAHGDYLYQDEWPDLIVDLLQSGRLVVEDVHNAKRNGEQWDINAYVG</sequence>
<feature type="domain" description="DUF3644" evidence="1">
    <location>
        <begin position="11"/>
        <end position="194"/>
    </location>
</feature>
<keyword evidence="3" id="KW-1185">Reference proteome</keyword>
<accession>A0A6G8Q5Z3</accession>
<dbReference type="RefSeq" id="WP_166173614.1">
    <property type="nucleotide sequence ID" value="NZ_CP045119.1"/>
</dbReference>